<dbReference type="InterPro" id="IPR021523">
    <property type="entry name" value="DUF3187"/>
</dbReference>
<evidence type="ECO:0000313" key="1">
    <source>
        <dbReference type="EMBL" id="SVA50708.1"/>
    </source>
</evidence>
<name>A0A381WF75_9ZZZZ</name>
<dbReference type="Pfam" id="PF11383">
    <property type="entry name" value="DUF3187"/>
    <property type="match status" value="1"/>
</dbReference>
<protein>
    <recommendedName>
        <fullName evidence="2">DUF3187 family protein</fullName>
    </recommendedName>
</protein>
<dbReference type="EMBL" id="UINC01011495">
    <property type="protein sequence ID" value="SVA50708.1"/>
    <property type="molecule type" value="Genomic_DNA"/>
</dbReference>
<dbReference type="AlphaFoldDB" id="A0A381WF75"/>
<evidence type="ECO:0008006" key="2">
    <source>
        <dbReference type="Google" id="ProtNLM"/>
    </source>
</evidence>
<accession>A0A381WF75</accession>
<proteinExistence type="predicted"/>
<gene>
    <name evidence="1" type="ORF">METZ01_LOCUS103562</name>
</gene>
<reference evidence="1" key="1">
    <citation type="submission" date="2018-05" db="EMBL/GenBank/DDBJ databases">
        <authorList>
            <person name="Lanie J.A."/>
            <person name="Ng W.-L."/>
            <person name="Kazmierczak K.M."/>
            <person name="Andrzejewski T.M."/>
            <person name="Davidsen T.M."/>
            <person name="Wayne K.J."/>
            <person name="Tettelin H."/>
            <person name="Glass J.I."/>
            <person name="Rusch D."/>
            <person name="Podicherti R."/>
            <person name="Tsui H.-C.T."/>
            <person name="Winkler M.E."/>
        </authorList>
    </citation>
    <scope>NUCLEOTIDE SEQUENCE</scope>
</reference>
<organism evidence="1">
    <name type="scientific">marine metagenome</name>
    <dbReference type="NCBI Taxonomy" id="408172"/>
    <lineage>
        <taxon>unclassified sequences</taxon>
        <taxon>metagenomes</taxon>
        <taxon>ecological metagenomes</taxon>
    </lineage>
</organism>
<sequence length="339" mass="38112">MKKIFLFGCLIPLFLRGTLVQAAECQNPLPHRNQQPMSAIFLELSPLTPCTLESGFYQIETMLQASNTIIIDPPGELSASRMILDHERWEQTLVFRIGTGLKTDFGLTLRYVEEGPGNWDKLLREYHHIIGLPYEARKSQQNVEYRYWQYNPDTKEKIETTAPQRGIGDMVLSFRHELGKIKIWENPIRWGWRIEFKQPSRSDLPTISSGNSDVGLGLLASTSGNISGFPSAFWLNIGAVSPGKTKHKVYPQKPIFISGGTGMNVDLSNTWNAAVQILGASARYEVPASVRGLNHRQTILVIGLRHLIGSHSFSLGFTEDIDYYSSEDISLLIGWQFSG</sequence>